<gene>
    <name evidence="1" type="ORF">PIB30_037589</name>
</gene>
<evidence type="ECO:0000313" key="2">
    <source>
        <dbReference type="Proteomes" id="UP001341840"/>
    </source>
</evidence>
<dbReference type="PROSITE" id="PS51257">
    <property type="entry name" value="PROKAR_LIPOPROTEIN"/>
    <property type="match status" value="1"/>
</dbReference>
<reference evidence="1 2" key="1">
    <citation type="journal article" date="2023" name="Plants (Basel)">
        <title>Bridging the Gap: Combining Genomics and Transcriptomics Approaches to Understand Stylosanthes scabra, an Orphan Legume from the Brazilian Caatinga.</title>
        <authorList>
            <person name="Ferreira-Neto J.R.C."/>
            <person name="da Silva M.D."/>
            <person name="Binneck E."/>
            <person name="de Melo N.F."/>
            <person name="da Silva R.H."/>
            <person name="de Melo A.L.T.M."/>
            <person name="Pandolfi V."/>
            <person name="Bustamante F.O."/>
            <person name="Brasileiro-Vidal A.C."/>
            <person name="Benko-Iseppon A.M."/>
        </authorList>
    </citation>
    <scope>NUCLEOTIDE SEQUENCE [LARGE SCALE GENOMIC DNA]</scope>
    <source>
        <tissue evidence="1">Leaves</tissue>
    </source>
</reference>
<dbReference type="EMBL" id="JASCZI010181432">
    <property type="protein sequence ID" value="MED6183401.1"/>
    <property type="molecule type" value="Genomic_DNA"/>
</dbReference>
<sequence>MRPPPSSEFCVGLHLPTTTLLASSTPLIGSCVNEDYYSSMGEGVAAGAMVEGFGKWGLWMIQFVCLDI</sequence>
<proteinExistence type="predicted"/>
<name>A0ABU6WEZ4_9FABA</name>
<dbReference type="Proteomes" id="UP001341840">
    <property type="component" value="Unassembled WGS sequence"/>
</dbReference>
<keyword evidence="2" id="KW-1185">Reference proteome</keyword>
<comment type="caution">
    <text evidence="1">The sequence shown here is derived from an EMBL/GenBank/DDBJ whole genome shotgun (WGS) entry which is preliminary data.</text>
</comment>
<accession>A0ABU6WEZ4</accession>
<evidence type="ECO:0000313" key="1">
    <source>
        <dbReference type="EMBL" id="MED6183401.1"/>
    </source>
</evidence>
<protein>
    <submittedName>
        <fullName evidence="1">Uncharacterized protein</fullName>
    </submittedName>
</protein>
<organism evidence="1 2">
    <name type="scientific">Stylosanthes scabra</name>
    <dbReference type="NCBI Taxonomy" id="79078"/>
    <lineage>
        <taxon>Eukaryota</taxon>
        <taxon>Viridiplantae</taxon>
        <taxon>Streptophyta</taxon>
        <taxon>Embryophyta</taxon>
        <taxon>Tracheophyta</taxon>
        <taxon>Spermatophyta</taxon>
        <taxon>Magnoliopsida</taxon>
        <taxon>eudicotyledons</taxon>
        <taxon>Gunneridae</taxon>
        <taxon>Pentapetalae</taxon>
        <taxon>rosids</taxon>
        <taxon>fabids</taxon>
        <taxon>Fabales</taxon>
        <taxon>Fabaceae</taxon>
        <taxon>Papilionoideae</taxon>
        <taxon>50 kb inversion clade</taxon>
        <taxon>dalbergioids sensu lato</taxon>
        <taxon>Dalbergieae</taxon>
        <taxon>Pterocarpus clade</taxon>
        <taxon>Stylosanthes</taxon>
    </lineage>
</organism>